<protein>
    <recommendedName>
        <fullName evidence="4">Chromo domain-containing protein</fullName>
    </recommendedName>
</protein>
<feature type="region of interest" description="Disordered" evidence="3">
    <location>
        <begin position="524"/>
        <end position="563"/>
    </location>
</feature>
<dbReference type="EMBL" id="CAJPEV010002667">
    <property type="protein sequence ID" value="CAG0897688.1"/>
    <property type="molecule type" value="Genomic_DNA"/>
</dbReference>
<dbReference type="PANTHER" id="PTHR47240:SF2">
    <property type="entry name" value="CHROMO DOMAIN-CONTAINING PROTEIN LHP1"/>
    <property type="match status" value="1"/>
</dbReference>
<feature type="compositionally biased region" description="Low complexity" evidence="3">
    <location>
        <begin position="480"/>
        <end position="490"/>
    </location>
</feature>
<feature type="compositionally biased region" description="Basic residues" evidence="3">
    <location>
        <begin position="298"/>
        <end position="314"/>
    </location>
</feature>
<dbReference type="OrthoDB" id="1918685at2759"/>
<dbReference type="PROSITE" id="PS50013">
    <property type="entry name" value="CHROMO_2"/>
    <property type="match status" value="1"/>
</dbReference>
<dbReference type="PROSITE" id="PS00598">
    <property type="entry name" value="CHROMO_1"/>
    <property type="match status" value="1"/>
</dbReference>
<dbReference type="Pfam" id="PF00385">
    <property type="entry name" value="Chromo"/>
    <property type="match status" value="1"/>
</dbReference>
<dbReference type="InterPro" id="IPR016197">
    <property type="entry name" value="Chromo-like_dom_sf"/>
</dbReference>
<dbReference type="SUPFAM" id="SSF54160">
    <property type="entry name" value="Chromo domain-like"/>
    <property type="match status" value="1"/>
</dbReference>
<evidence type="ECO:0000313" key="5">
    <source>
        <dbReference type="EMBL" id="CAD7250129.1"/>
    </source>
</evidence>
<proteinExistence type="predicted"/>
<feature type="compositionally biased region" description="Acidic residues" evidence="3">
    <location>
        <begin position="421"/>
        <end position="430"/>
    </location>
</feature>
<feature type="region of interest" description="Disordered" evidence="3">
    <location>
        <begin position="816"/>
        <end position="852"/>
    </location>
</feature>
<sequence length="904" mass="98984">MDRKKPGREEDSTQSMDVSSSEGRRVTRRRARAEADEVTVSVVLDDLGKLNPDSTSSIPEDDKVAPIGDVERQLANLFGIEYTEEGGGAGRECMAHPEATDIITTSLLSAGILHEEEDAVSPSAKKSPGPKRLKEGRKAKGEGSQDKKTAKAKNEDQLLCGSCKKVWMSLESFLKHKQDGCSGKDERGAEEVKEKDSDLSDGEYKVEKIRSKRFNTRLGEWEYLLKWVGFSDAENTWEPLSNLDCPDILEEFELDWEQRSQPVPQPEPDPVDRKRKRTDHHAEFDADFSEDFVPGRSGAKKRRGGSATRGRGRGIARPGLKLDGTPRKKPGRKRKSELQKEEESNRSTEMEEDSEEERKELSDEVSGVRSSKVRARSLVQMWTGKKGLVAEEAIKEESKLKAVDDSEVMGEAGPSRVDDALAGEEDEENKLEEKDSNLEDILSSLPSDIMVEKHDEPSKKKVRMKSTGRGRGRGYFWGRGRGRPPTYGRTPNIRRIPDYLELVPVTMADGYTIEYRLMPKKQAEKIRKSHQKPTSEIKWPVAIRRPPEPAEQSPESQNEDSLMPQEMLDENEAVEIAIIDKGQLQLHRLEASETSPGAQGANTTVTMAQKAPIASVLGPEEGSSIDLPLNVSESKDKTVIQSLVAGTEGGGKFLLAQDGDDSGKQIIIISENADISSLVRKSPGMTNGEELDGVEAPDSNNTTATYILDSGKPGVASPTDNEGSNATGGQESQVVAGEDENEMVFLAQDESGNYIALSAEEFRAAQEGGQLVIQGSEEEEERATVEAEVPPADEDAKSQDRGIDLKTLANLVVQSEANSVAGPQPESVEAERPEKGDVEGETEAQGESETKQVLLMLPDGQMILTDLTDEQVSQLEGGNMVDFQLEEGEGDNATEAADPVAGRD</sequence>
<feature type="compositionally biased region" description="Basic and acidic residues" evidence="3">
    <location>
        <begin position="132"/>
        <end position="155"/>
    </location>
</feature>
<dbReference type="InterPro" id="IPR044251">
    <property type="entry name" value="LHP1-like"/>
</dbReference>
<feature type="domain" description="Chromo" evidence="4">
    <location>
        <begin position="204"/>
        <end position="264"/>
    </location>
</feature>
<accession>A0A7R9AA08</accession>
<comment type="subcellular location">
    <subcellularLocation>
        <location evidence="1">Nucleus</location>
    </subcellularLocation>
</comment>
<feature type="compositionally biased region" description="Basic and acidic residues" evidence="3">
    <location>
        <begin position="336"/>
        <end position="349"/>
    </location>
</feature>
<dbReference type="SMART" id="SM00298">
    <property type="entry name" value="CHROMO"/>
    <property type="match status" value="1"/>
</dbReference>
<name>A0A7R9AA08_9CRUS</name>
<evidence type="ECO:0000259" key="4">
    <source>
        <dbReference type="PROSITE" id="PS50013"/>
    </source>
</evidence>
<feature type="compositionally biased region" description="Basic residues" evidence="3">
    <location>
        <begin position="460"/>
        <end position="472"/>
    </location>
</feature>
<dbReference type="InterPro" id="IPR023780">
    <property type="entry name" value="Chromo_domain"/>
</dbReference>
<dbReference type="EMBL" id="LR902184">
    <property type="protein sequence ID" value="CAD7250129.1"/>
    <property type="molecule type" value="Genomic_DNA"/>
</dbReference>
<feature type="region of interest" description="Disordered" evidence="3">
    <location>
        <begin position="775"/>
        <end position="799"/>
    </location>
</feature>
<evidence type="ECO:0000256" key="1">
    <source>
        <dbReference type="ARBA" id="ARBA00004123"/>
    </source>
</evidence>
<dbReference type="Gene3D" id="2.40.50.40">
    <property type="match status" value="1"/>
</dbReference>
<feature type="compositionally biased region" description="Basic and acidic residues" evidence="3">
    <location>
        <begin position="829"/>
        <end position="838"/>
    </location>
</feature>
<dbReference type="GO" id="GO:0005694">
    <property type="term" value="C:chromosome"/>
    <property type="evidence" value="ECO:0007669"/>
    <property type="project" value="UniProtKB-ARBA"/>
</dbReference>
<dbReference type="InterPro" id="IPR023779">
    <property type="entry name" value="Chromodomain_CS"/>
</dbReference>
<dbReference type="PANTHER" id="PTHR47240">
    <property type="entry name" value="CHROMO DOMAIN-CONTAINING PROTEIN LHP1"/>
    <property type="match status" value="1"/>
</dbReference>
<keyword evidence="2" id="KW-0539">Nucleus</keyword>
<feature type="compositionally biased region" description="Basic and acidic residues" evidence="3">
    <location>
        <begin position="395"/>
        <end position="404"/>
    </location>
</feature>
<keyword evidence="6" id="KW-1185">Reference proteome</keyword>
<organism evidence="5">
    <name type="scientific">Darwinula stevensoni</name>
    <dbReference type="NCBI Taxonomy" id="69355"/>
    <lineage>
        <taxon>Eukaryota</taxon>
        <taxon>Metazoa</taxon>
        <taxon>Ecdysozoa</taxon>
        <taxon>Arthropoda</taxon>
        <taxon>Crustacea</taxon>
        <taxon>Oligostraca</taxon>
        <taxon>Ostracoda</taxon>
        <taxon>Podocopa</taxon>
        <taxon>Podocopida</taxon>
        <taxon>Darwinulocopina</taxon>
        <taxon>Darwinuloidea</taxon>
        <taxon>Darwinulidae</taxon>
        <taxon>Darwinula</taxon>
    </lineage>
</organism>
<feature type="region of interest" description="Disordered" evidence="3">
    <location>
        <begin position="395"/>
        <end position="490"/>
    </location>
</feature>
<reference evidence="5" key="1">
    <citation type="submission" date="2020-11" db="EMBL/GenBank/DDBJ databases">
        <authorList>
            <person name="Tran Van P."/>
        </authorList>
    </citation>
    <scope>NUCLEOTIDE SEQUENCE</scope>
</reference>
<feature type="region of interest" description="Disordered" evidence="3">
    <location>
        <begin position="883"/>
        <end position="904"/>
    </location>
</feature>
<dbReference type="GO" id="GO:0031507">
    <property type="term" value="P:heterochromatin formation"/>
    <property type="evidence" value="ECO:0007669"/>
    <property type="project" value="InterPro"/>
</dbReference>
<feature type="region of interest" description="Disordered" evidence="3">
    <location>
        <begin position="47"/>
        <end position="67"/>
    </location>
</feature>
<dbReference type="Proteomes" id="UP000677054">
    <property type="component" value="Unassembled WGS sequence"/>
</dbReference>
<dbReference type="GO" id="GO:0005634">
    <property type="term" value="C:nucleus"/>
    <property type="evidence" value="ECO:0007669"/>
    <property type="project" value="UniProtKB-SubCell"/>
</dbReference>
<feature type="region of interest" description="Disordered" evidence="3">
    <location>
        <begin position="1"/>
        <end position="35"/>
    </location>
</feature>
<feature type="region of interest" description="Disordered" evidence="3">
    <location>
        <begin position="178"/>
        <end position="202"/>
    </location>
</feature>
<feature type="region of interest" description="Disordered" evidence="3">
    <location>
        <begin position="680"/>
        <end position="731"/>
    </location>
</feature>
<feature type="compositionally biased region" description="Basic and acidic residues" evidence="3">
    <location>
        <begin position="450"/>
        <end position="459"/>
    </location>
</feature>
<gene>
    <name evidence="5" type="ORF">DSTB1V02_LOCUS9912</name>
</gene>
<feature type="region of interest" description="Disordered" evidence="3">
    <location>
        <begin position="113"/>
        <end position="155"/>
    </location>
</feature>
<evidence type="ECO:0000313" key="6">
    <source>
        <dbReference type="Proteomes" id="UP000677054"/>
    </source>
</evidence>
<feature type="compositionally biased region" description="Polar residues" evidence="3">
    <location>
        <begin position="718"/>
        <end position="731"/>
    </location>
</feature>
<dbReference type="InterPro" id="IPR000953">
    <property type="entry name" value="Chromo/chromo_shadow_dom"/>
</dbReference>
<evidence type="ECO:0000256" key="3">
    <source>
        <dbReference type="SAM" id="MobiDB-lite"/>
    </source>
</evidence>
<evidence type="ECO:0000256" key="2">
    <source>
        <dbReference type="ARBA" id="ARBA00023242"/>
    </source>
</evidence>
<dbReference type="AlphaFoldDB" id="A0A7R9AA08"/>
<feature type="region of interest" description="Disordered" evidence="3">
    <location>
        <begin position="255"/>
        <end position="374"/>
    </location>
</feature>
<feature type="compositionally biased region" description="Basic and acidic residues" evidence="3">
    <location>
        <begin position="1"/>
        <end position="11"/>
    </location>
</feature>